<dbReference type="InterPro" id="IPR050563">
    <property type="entry name" value="4-hydroxybenzoyl-CoA_TE"/>
</dbReference>
<accession>A0A4R3YWF8</accession>
<proteinExistence type="predicted"/>
<dbReference type="InterPro" id="IPR029069">
    <property type="entry name" value="HotDog_dom_sf"/>
</dbReference>
<dbReference type="SUPFAM" id="SSF54637">
    <property type="entry name" value="Thioesterase/thiol ester dehydrase-isomerase"/>
    <property type="match status" value="1"/>
</dbReference>
<dbReference type="OrthoDB" id="9799036at2"/>
<organism evidence="1 2">
    <name type="scientific">Luteibacter rhizovicinus</name>
    <dbReference type="NCBI Taxonomy" id="242606"/>
    <lineage>
        <taxon>Bacteria</taxon>
        <taxon>Pseudomonadati</taxon>
        <taxon>Pseudomonadota</taxon>
        <taxon>Gammaproteobacteria</taxon>
        <taxon>Lysobacterales</taxon>
        <taxon>Rhodanobacteraceae</taxon>
        <taxon>Luteibacter</taxon>
    </lineage>
</organism>
<dbReference type="Gene3D" id="3.10.129.10">
    <property type="entry name" value="Hotdog Thioesterase"/>
    <property type="match status" value="1"/>
</dbReference>
<evidence type="ECO:0000313" key="1">
    <source>
        <dbReference type="EMBL" id="TCV97011.1"/>
    </source>
</evidence>
<dbReference type="RefSeq" id="WP_132141104.1">
    <property type="nucleotide sequence ID" value="NZ_SMCS01000001.1"/>
</dbReference>
<dbReference type="PANTHER" id="PTHR31793:SF24">
    <property type="entry name" value="LONG-CHAIN ACYL-COA THIOESTERASE FADM"/>
    <property type="match status" value="1"/>
</dbReference>
<dbReference type="GO" id="GO:0047617">
    <property type="term" value="F:fatty acyl-CoA hydrolase activity"/>
    <property type="evidence" value="ECO:0007669"/>
    <property type="project" value="TreeGrafter"/>
</dbReference>
<dbReference type="Pfam" id="PF13279">
    <property type="entry name" value="4HBT_2"/>
    <property type="match status" value="1"/>
</dbReference>
<dbReference type="CDD" id="cd00586">
    <property type="entry name" value="4HBT"/>
    <property type="match status" value="1"/>
</dbReference>
<comment type="caution">
    <text evidence="1">The sequence shown here is derived from an EMBL/GenBank/DDBJ whole genome shotgun (WGS) entry which is preliminary data.</text>
</comment>
<protein>
    <submittedName>
        <fullName evidence="1">Acyl-CoA thioester hydrolase</fullName>
    </submittedName>
</protein>
<gene>
    <name evidence="1" type="ORF">EC912_1013</name>
</gene>
<dbReference type="AlphaFoldDB" id="A0A4R3YWF8"/>
<name>A0A4R3YWF8_9GAMM</name>
<keyword evidence="2" id="KW-1185">Reference proteome</keyword>
<reference evidence="1 2" key="1">
    <citation type="submission" date="2019-03" db="EMBL/GenBank/DDBJ databases">
        <title>Above-ground endophytic microbial communities from plants in different locations in the United States.</title>
        <authorList>
            <person name="Frank C."/>
        </authorList>
    </citation>
    <scope>NUCLEOTIDE SEQUENCE [LARGE SCALE GENOMIC DNA]</scope>
    <source>
        <strain evidence="1 2">LP_13_YM</strain>
    </source>
</reference>
<dbReference type="PANTHER" id="PTHR31793">
    <property type="entry name" value="4-HYDROXYBENZOYL-COA THIOESTERASE FAMILY MEMBER"/>
    <property type="match status" value="1"/>
</dbReference>
<dbReference type="EMBL" id="SMCS01000001">
    <property type="protein sequence ID" value="TCV97011.1"/>
    <property type="molecule type" value="Genomic_DNA"/>
</dbReference>
<dbReference type="Proteomes" id="UP000295645">
    <property type="component" value="Unassembled WGS sequence"/>
</dbReference>
<evidence type="ECO:0000313" key="2">
    <source>
        <dbReference type="Proteomes" id="UP000295645"/>
    </source>
</evidence>
<sequence>MTTEASKTPSPTPLLIAPITVRWRDLDTYNHVNNSNYLTYLEEARLQWLLTIPGKWYTPESAPVMAASQLNYRLPIEWPAEIDVELFCERVGTSSMTIGHRMVAHDDATRIHCDGNVTVVWVNPKTGRPVPLPDTVREAITQPA</sequence>
<keyword evidence="1" id="KW-0378">Hydrolase</keyword>